<comment type="caution">
    <text evidence="2">The sequence shown here is derived from an EMBL/GenBank/DDBJ whole genome shotgun (WGS) entry which is preliminary data.</text>
</comment>
<accession>A0ABR9K302</accession>
<feature type="domain" description="DUF4132" evidence="1">
    <location>
        <begin position="817"/>
        <end position="960"/>
    </location>
</feature>
<evidence type="ECO:0000313" key="3">
    <source>
        <dbReference type="Proteomes" id="UP000627838"/>
    </source>
</evidence>
<organism evidence="2 3">
    <name type="scientific">Actinomadura algeriensis</name>
    <dbReference type="NCBI Taxonomy" id="1679523"/>
    <lineage>
        <taxon>Bacteria</taxon>
        <taxon>Bacillati</taxon>
        <taxon>Actinomycetota</taxon>
        <taxon>Actinomycetes</taxon>
        <taxon>Streptosporangiales</taxon>
        <taxon>Thermomonosporaceae</taxon>
        <taxon>Actinomadura</taxon>
    </lineage>
</organism>
<reference evidence="2 3" key="1">
    <citation type="submission" date="2020-10" db="EMBL/GenBank/DDBJ databases">
        <title>Sequencing the genomes of 1000 actinobacteria strains.</title>
        <authorList>
            <person name="Klenk H.-P."/>
        </authorList>
    </citation>
    <scope>NUCLEOTIDE SEQUENCE [LARGE SCALE GENOMIC DNA]</scope>
    <source>
        <strain evidence="2 3">DSM 46744</strain>
    </source>
</reference>
<name>A0ABR9K302_9ACTN</name>
<evidence type="ECO:0000259" key="1">
    <source>
        <dbReference type="Pfam" id="PF13569"/>
    </source>
</evidence>
<dbReference type="InterPro" id="IPR025406">
    <property type="entry name" value="DUF4132"/>
</dbReference>
<proteinExistence type="predicted"/>
<dbReference type="RefSeq" id="WP_192763144.1">
    <property type="nucleotide sequence ID" value="NZ_JADBDZ010000001.1"/>
</dbReference>
<keyword evidence="3" id="KW-1185">Reference proteome</keyword>
<sequence>MTESTEPLPDENVLVLPPAWLRVLHPRRGGTPVPPPRGNRAAKVPGILAAAAPHVEGLTANEHADPVVRDAAGRHLAGIPDAAGAAAVAAVAAAAPGTGGAAAVLPAFADHWRADHGTAFAACAVVELTRLTVTGEGPSCEVVRHAGVWPVDDPGGVLRHVRRLLAAEPDAGYDDAVRRLEHHRETLPTRGVTAYLAPTRTDWVDEAADESESLPWLCRLVRLSVADPARLGHRALTPHGVVLSRDELVTLADGVGPDLLGFLQRRLDRTGIVARERGLVLDTMAALPSDAAFAALLDLVGGKGVDRKVRLQARQALSAAAVRFPVRALRLSAGSRSPDVRLFLRDHAAAHPEQVAAALRHLPAGVRAAVEGPAAGAAPDLPEAPADLLPALPWDRPVRPVVTGLEPPATRETAWADGERAAWIAEAAREAPCPADPDWTRIEGVNAYGHGRLEVVLHGPEKLVLPLLPGLERGNGDCDPAVARGILARFGTRAYEFAMTMYNSSSKRYTGLFVPFRDADIAARMALRLLRGEGGADAARAWCDRHGLAAVPYLAPDALGTQTARRRPAEAALRRIAVRHGVDAVADAFPGAAGELRTLLTAHPAQTGLARRPKYAGWANLAVLPPVLLRDRDRALPPEAVRTLVELLALPDAPGADVVEKTCDPVSLAGFGLALFERWRAGGMPPDGRWALEQLARIGDDAAVRAVQTALRGWTRRDVRDITGALRVFAGIGSDHALAALYETATRGRAQKVRDAAAEVFAEAAAARGLAFETLADRVVPRFGLDDDGTITFDYGPRRFAVGFDERLAPVVIDDDGARRRTLPRPTAKDDPALAPAAHARFTDLRKDVEETALLQAGRLERAMRDGRRWTPAEFRAYAVGHPLVRGIARRLVWLAEEDGAATAFRIAEDGTFADAADETFEPSGSARIRVAHPELLGEATGTWAGILADYELLQPFPQLTGA</sequence>
<evidence type="ECO:0000313" key="2">
    <source>
        <dbReference type="EMBL" id="MBE1537235.1"/>
    </source>
</evidence>
<dbReference type="Proteomes" id="UP000627838">
    <property type="component" value="Unassembled WGS sequence"/>
</dbReference>
<protein>
    <recommendedName>
        <fullName evidence="1">DUF4132 domain-containing protein</fullName>
    </recommendedName>
</protein>
<gene>
    <name evidence="2" type="ORF">H4W34_007068</name>
</gene>
<dbReference type="Pfam" id="PF13569">
    <property type="entry name" value="DUF4132"/>
    <property type="match status" value="1"/>
</dbReference>
<dbReference type="EMBL" id="JADBDZ010000001">
    <property type="protein sequence ID" value="MBE1537235.1"/>
    <property type="molecule type" value="Genomic_DNA"/>
</dbReference>